<dbReference type="AlphaFoldDB" id="A0A0R0BMS3"/>
<dbReference type="RefSeq" id="WP_057665071.1">
    <property type="nucleotide sequence ID" value="NZ_LDJH01000011.1"/>
</dbReference>
<feature type="transmembrane region" description="Helical" evidence="1">
    <location>
        <begin position="102"/>
        <end position="122"/>
    </location>
</feature>
<dbReference type="Proteomes" id="UP000051254">
    <property type="component" value="Unassembled WGS sequence"/>
</dbReference>
<dbReference type="OrthoDB" id="9792847at2"/>
<dbReference type="PANTHER" id="PTHR35337">
    <property type="entry name" value="SLR1478 PROTEIN"/>
    <property type="match status" value="1"/>
</dbReference>
<comment type="caution">
    <text evidence="2">The sequence shown here is derived from an EMBL/GenBank/DDBJ whole genome shotgun (WGS) entry which is preliminary data.</text>
</comment>
<keyword evidence="1" id="KW-1133">Transmembrane helix</keyword>
<feature type="transmembrane region" description="Helical" evidence="1">
    <location>
        <begin position="296"/>
        <end position="314"/>
    </location>
</feature>
<dbReference type="EMBL" id="LDJH01000011">
    <property type="protein sequence ID" value="KRG58278.1"/>
    <property type="molecule type" value="Genomic_DNA"/>
</dbReference>
<dbReference type="PANTHER" id="PTHR35337:SF1">
    <property type="entry name" value="SLR1478 PROTEIN"/>
    <property type="match status" value="1"/>
</dbReference>
<feature type="transmembrane region" description="Helical" evidence="1">
    <location>
        <begin position="182"/>
        <end position="203"/>
    </location>
</feature>
<dbReference type="Pfam" id="PF01944">
    <property type="entry name" value="SpoIIM"/>
    <property type="match status" value="1"/>
</dbReference>
<dbReference type="STRING" id="266128.ABB25_06345"/>
<accession>A0A0R0BMS3</accession>
<proteinExistence type="predicted"/>
<keyword evidence="3" id="KW-1185">Reference proteome</keyword>
<evidence type="ECO:0000313" key="2">
    <source>
        <dbReference type="EMBL" id="KRG58278.1"/>
    </source>
</evidence>
<keyword evidence="1" id="KW-0812">Transmembrane</keyword>
<dbReference type="InterPro" id="IPR002798">
    <property type="entry name" value="SpoIIM-like"/>
</dbReference>
<feature type="transmembrane region" description="Helical" evidence="1">
    <location>
        <begin position="263"/>
        <end position="284"/>
    </location>
</feature>
<name>A0A0R0BMS3_9GAMM</name>
<dbReference type="PATRIC" id="fig|266128.3.peg.133"/>
<gene>
    <name evidence="2" type="ORF">ABB25_06345</name>
</gene>
<keyword evidence="1" id="KW-0472">Membrane</keyword>
<sequence length="321" mass="35138">MKQAQFVARHQANWAALGQWLHTPAHKRERRHAERFAALYRQLCHHLALARRRGYSPQLLAQLEQLMQLGHAELYRTPPVPWYRLPLFLLVQFPRTVRAHHGAMLVASVLFWGPLLATLALLQWRPELADTLLDSQTLAQMEKMYDPTAERLGRDSGSDWQMFGFYIYNNISIGLRTFASGLLFGIGALVILLFNGITIGSAAGHLTATGAGAPFWEFVSSHAPWELTAIVLAGGAGLQLGMRVLAPGQLSRGQALAQAGRDGAVIILGVVVMLLLAAFIEAFWSAQTVIPAGVKYAASALGWLLVAAWLLLGGRGDGRAH</sequence>
<evidence type="ECO:0000313" key="3">
    <source>
        <dbReference type="Proteomes" id="UP000051254"/>
    </source>
</evidence>
<protein>
    <submittedName>
        <fullName evidence="2">Membrane protein</fullName>
    </submittedName>
</protein>
<reference evidence="2 3" key="1">
    <citation type="submission" date="2015-05" db="EMBL/GenBank/DDBJ databases">
        <title>Genome sequencing and analysis of members of genus Stenotrophomonas.</title>
        <authorList>
            <person name="Patil P.P."/>
            <person name="Midha S."/>
            <person name="Patil P.B."/>
        </authorList>
    </citation>
    <scope>NUCLEOTIDE SEQUENCE [LARGE SCALE GENOMIC DNA]</scope>
    <source>
        <strain evidence="2 3">DSM 17805</strain>
    </source>
</reference>
<organism evidence="2 3">
    <name type="scientific">Stenotrophomonas koreensis</name>
    <dbReference type="NCBI Taxonomy" id="266128"/>
    <lineage>
        <taxon>Bacteria</taxon>
        <taxon>Pseudomonadati</taxon>
        <taxon>Pseudomonadota</taxon>
        <taxon>Gammaproteobacteria</taxon>
        <taxon>Lysobacterales</taxon>
        <taxon>Lysobacteraceae</taxon>
        <taxon>Stenotrophomonas</taxon>
    </lineage>
</organism>
<evidence type="ECO:0000256" key="1">
    <source>
        <dbReference type="SAM" id="Phobius"/>
    </source>
</evidence>